<feature type="compositionally biased region" description="Low complexity" evidence="1">
    <location>
        <begin position="350"/>
        <end position="374"/>
    </location>
</feature>
<name>A0A1Y1XQM3_9FUNG</name>
<protein>
    <submittedName>
        <fullName evidence="2">Uncharacterized protein</fullName>
    </submittedName>
</protein>
<feature type="region of interest" description="Disordered" evidence="1">
    <location>
        <begin position="316"/>
        <end position="374"/>
    </location>
</feature>
<comment type="caution">
    <text evidence="2">The sequence shown here is derived from an EMBL/GenBank/DDBJ whole genome shotgun (WGS) entry which is preliminary data.</text>
</comment>
<feature type="region of interest" description="Disordered" evidence="1">
    <location>
        <begin position="195"/>
        <end position="219"/>
    </location>
</feature>
<accession>A0A1Y1XQM3</accession>
<feature type="compositionally biased region" description="Pro residues" evidence="1">
    <location>
        <begin position="339"/>
        <end position="349"/>
    </location>
</feature>
<gene>
    <name evidence="2" type="ORF">BCR32DRAFT_288824</name>
</gene>
<feature type="compositionally biased region" description="Low complexity" evidence="1">
    <location>
        <begin position="195"/>
        <end position="210"/>
    </location>
</feature>
<dbReference type="EMBL" id="MCFG01000002">
    <property type="protein sequence ID" value="ORX88071.1"/>
    <property type="molecule type" value="Genomic_DNA"/>
</dbReference>
<organism evidence="2 3">
    <name type="scientific">Anaeromyces robustus</name>
    <dbReference type="NCBI Taxonomy" id="1754192"/>
    <lineage>
        <taxon>Eukaryota</taxon>
        <taxon>Fungi</taxon>
        <taxon>Fungi incertae sedis</taxon>
        <taxon>Chytridiomycota</taxon>
        <taxon>Chytridiomycota incertae sedis</taxon>
        <taxon>Neocallimastigomycetes</taxon>
        <taxon>Neocallimastigales</taxon>
        <taxon>Neocallimastigaceae</taxon>
        <taxon>Anaeromyces</taxon>
    </lineage>
</organism>
<evidence type="ECO:0000256" key="1">
    <source>
        <dbReference type="SAM" id="MobiDB-lite"/>
    </source>
</evidence>
<dbReference type="OrthoDB" id="5595153at2759"/>
<keyword evidence="3" id="KW-1185">Reference proteome</keyword>
<evidence type="ECO:0000313" key="3">
    <source>
        <dbReference type="Proteomes" id="UP000193944"/>
    </source>
</evidence>
<feature type="compositionally biased region" description="Low complexity" evidence="1">
    <location>
        <begin position="316"/>
        <end position="338"/>
    </location>
</feature>
<reference evidence="2 3" key="1">
    <citation type="submission" date="2016-08" db="EMBL/GenBank/DDBJ databases">
        <title>A Parts List for Fungal Cellulosomes Revealed by Comparative Genomics.</title>
        <authorList>
            <consortium name="DOE Joint Genome Institute"/>
            <person name="Haitjema C.H."/>
            <person name="Gilmore S.P."/>
            <person name="Henske J.K."/>
            <person name="Solomon K.V."/>
            <person name="De Groot R."/>
            <person name="Kuo A."/>
            <person name="Mondo S.J."/>
            <person name="Salamov A.A."/>
            <person name="Labutti K."/>
            <person name="Zhao Z."/>
            <person name="Chiniquy J."/>
            <person name="Barry K."/>
            <person name="Brewer H.M."/>
            <person name="Purvine S.O."/>
            <person name="Wright A.T."/>
            <person name="Boxma B."/>
            <person name="Van Alen T."/>
            <person name="Hackstein J.H."/>
            <person name="Baker S.E."/>
            <person name="Grigoriev I.V."/>
            <person name="O'Malley M.A."/>
        </authorList>
    </citation>
    <scope>NUCLEOTIDE SEQUENCE [LARGE SCALE GENOMIC DNA]</scope>
    <source>
        <strain evidence="2 3">S4</strain>
    </source>
</reference>
<proteinExistence type="predicted"/>
<sequence>MQENTFFENPLNIYISKQRKFKSLVKSVQRSLKSKEYKQHGYSFDEFIKKRWNISKAQAYRYLISAKVLDQLEEFDIQPSYERLCRSLYNYAKTPQQMKLLWGTILKKARSRPDCINSSHVTKIWKELYSDERYSHICNFEKEIMDKVEKSLNMYSRKMKFKQINGNGNVSDSTSTTTTTTNSTTMENDKKVIYNTPNSISSNPVIPSTTVPSETSSHQYSPLMRDAKLKTMSYNDNPTIKNTTLINQYNSQVSNIPSPILTNQYGNNMPNNMTYNNRNIQLNTPLSPVSNYSPINDENKINTYNKPTTIIYQQPTTQQPTATIPSQNPININNQPQPQQQPQPQPQLPPQANQMQQPQPVTQYKYTTNTPQPYQNYNPTNNQIQYQYTTIPQNNIQTTNSGSSTYVAINYPTSPVDIQYQQQQQQQQYINYQKPQQTIIYYKTAEQTVQPANNIVINNNGSNYYYTN</sequence>
<reference evidence="2 3" key="2">
    <citation type="submission" date="2016-08" db="EMBL/GenBank/DDBJ databases">
        <title>Pervasive Adenine N6-methylation of Active Genes in Fungi.</title>
        <authorList>
            <consortium name="DOE Joint Genome Institute"/>
            <person name="Mondo S.J."/>
            <person name="Dannebaum R.O."/>
            <person name="Kuo R.C."/>
            <person name="Labutti K."/>
            <person name="Haridas S."/>
            <person name="Kuo A."/>
            <person name="Salamov A."/>
            <person name="Ahrendt S.R."/>
            <person name="Lipzen A."/>
            <person name="Sullivan W."/>
            <person name="Andreopoulos W.B."/>
            <person name="Clum A."/>
            <person name="Lindquist E."/>
            <person name="Daum C."/>
            <person name="Ramamoorthy G.K."/>
            <person name="Gryganskyi A."/>
            <person name="Culley D."/>
            <person name="Magnuson J.K."/>
            <person name="James T.Y."/>
            <person name="O'Malley M.A."/>
            <person name="Stajich J.E."/>
            <person name="Spatafora J.W."/>
            <person name="Visel A."/>
            <person name="Grigoriev I.V."/>
        </authorList>
    </citation>
    <scope>NUCLEOTIDE SEQUENCE [LARGE SCALE GENOMIC DNA]</scope>
    <source>
        <strain evidence="2 3">S4</strain>
    </source>
</reference>
<evidence type="ECO:0000313" key="2">
    <source>
        <dbReference type="EMBL" id="ORX88071.1"/>
    </source>
</evidence>
<dbReference type="AlphaFoldDB" id="A0A1Y1XQM3"/>
<dbReference type="Proteomes" id="UP000193944">
    <property type="component" value="Unassembled WGS sequence"/>
</dbReference>